<sequence length="165" mass="18166">MSFVPIGEIALADPQFIRGYAVTPKDGDAWDVNVLIADIGHITIETRENRESAVFWMNALSGGSFPGLKLYLYDGSGDGRITVECAMDHDLEPKIEEIVRAAYDADTIALHQIVARDGSVVFEHHSDNPSTTYRGLALSYRALVKAGFSVNFPDNYNVDEILDSE</sequence>
<keyword evidence="2" id="KW-1185">Reference proteome</keyword>
<evidence type="ECO:0000313" key="1">
    <source>
        <dbReference type="EMBL" id="MFB9714287.1"/>
    </source>
</evidence>
<organism evidence="1 2">
    <name type="scientific">Arthrobacter methylotrophus</name>
    <dbReference type="NCBI Taxonomy" id="121291"/>
    <lineage>
        <taxon>Bacteria</taxon>
        <taxon>Bacillati</taxon>
        <taxon>Actinomycetota</taxon>
        <taxon>Actinomycetes</taxon>
        <taxon>Micrococcales</taxon>
        <taxon>Micrococcaceae</taxon>
        <taxon>Arthrobacter</taxon>
    </lineage>
</organism>
<dbReference type="EMBL" id="JBHMBH010000019">
    <property type="protein sequence ID" value="MFB9714287.1"/>
    <property type="molecule type" value="Genomic_DNA"/>
</dbReference>
<comment type="caution">
    <text evidence="1">The sequence shown here is derived from an EMBL/GenBank/DDBJ whole genome shotgun (WGS) entry which is preliminary data.</text>
</comment>
<evidence type="ECO:0008006" key="3">
    <source>
        <dbReference type="Google" id="ProtNLM"/>
    </source>
</evidence>
<gene>
    <name evidence="1" type="ORF">ACFFPI_09150</name>
</gene>
<proteinExistence type="predicted"/>
<evidence type="ECO:0000313" key="2">
    <source>
        <dbReference type="Proteomes" id="UP001589536"/>
    </source>
</evidence>
<dbReference type="RefSeq" id="WP_345044265.1">
    <property type="nucleotide sequence ID" value="NZ_BAABED010000001.1"/>
</dbReference>
<name>A0ABV5UP30_9MICC</name>
<reference evidence="1 2" key="1">
    <citation type="submission" date="2024-09" db="EMBL/GenBank/DDBJ databases">
        <authorList>
            <person name="Sun Q."/>
            <person name="Mori K."/>
        </authorList>
    </citation>
    <scope>NUCLEOTIDE SEQUENCE [LARGE SCALE GENOMIC DNA]</scope>
    <source>
        <strain evidence="1 2">JCM 13519</strain>
    </source>
</reference>
<accession>A0ABV5UP30</accession>
<protein>
    <recommendedName>
        <fullName evidence="3">DUF4265 domain-containing protein</fullName>
    </recommendedName>
</protein>
<dbReference type="Proteomes" id="UP001589536">
    <property type="component" value="Unassembled WGS sequence"/>
</dbReference>